<name>A0A5B7CKX1_PORTR</name>
<protein>
    <submittedName>
        <fullName evidence="1">Uncharacterized protein</fullName>
    </submittedName>
</protein>
<reference evidence="1 2" key="1">
    <citation type="submission" date="2019-05" db="EMBL/GenBank/DDBJ databases">
        <title>Another draft genome of Portunus trituberculatus and its Hox gene families provides insights of decapod evolution.</title>
        <authorList>
            <person name="Jeong J.-H."/>
            <person name="Song I."/>
            <person name="Kim S."/>
            <person name="Choi T."/>
            <person name="Kim D."/>
            <person name="Ryu S."/>
            <person name="Kim W."/>
        </authorList>
    </citation>
    <scope>NUCLEOTIDE SEQUENCE [LARGE SCALE GENOMIC DNA]</scope>
    <source>
        <tissue evidence="1">Muscle</tissue>
    </source>
</reference>
<sequence length="82" mass="9157">MKDISGDLIGVLSQRANSSCNDTKPSSDPGWDYTHLMSPTREKGVSGESISKGHKAMGEVMLSKPRHHLLLLHIRPSRHIYY</sequence>
<gene>
    <name evidence="1" type="ORF">E2C01_002809</name>
</gene>
<keyword evidence="2" id="KW-1185">Reference proteome</keyword>
<organism evidence="1 2">
    <name type="scientific">Portunus trituberculatus</name>
    <name type="common">Swimming crab</name>
    <name type="synonym">Neptunus trituberculatus</name>
    <dbReference type="NCBI Taxonomy" id="210409"/>
    <lineage>
        <taxon>Eukaryota</taxon>
        <taxon>Metazoa</taxon>
        <taxon>Ecdysozoa</taxon>
        <taxon>Arthropoda</taxon>
        <taxon>Crustacea</taxon>
        <taxon>Multicrustacea</taxon>
        <taxon>Malacostraca</taxon>
        <taxon>Eumalacostraca</taxon>
        <taxon>Eucarida</taxon>
        <taxon>Decapoda</taxon>
        <taxon>Pleocyemata</taxon>
        <taxon>Brachyura</taxon>
        <taxon>Eubrachyura</taxon>
        <taxon>Portunoidea</taxon>
        <taxon>Portunidae</taxon>
        <taxon>Portuninae</taxon>
        <taxon>Portunus</taxon>
    </lineage>
</organism>
<proteinExistence type="predicted"/>
<dbReference type="EMBL" id="VSRR010000104">
    <property type="protein sequence ID" value="MPC10179.1"/>
    <property type="molecule type" value="Genomic_DNA"/>
</dbReference>
<dbReference type="AlphaFoldDB" id="A0A5B7CKX1"/>
<dbReference type="Proteomes" id="UP000324222">
    <property type="component" value="Unassembled WGS sequence"/>
</dbReference>
<comment type="caution">
    <text evidence="1">The sequence shown here is derived from an EMBL/GenBank/DDBJ whole genome shotgun (WGS) entry which is preliminary data.</text>
</comment>
<evidence type="ECO:0000313" key="1">
    <source>
        <dbReference type="EMBL" id="MPC10179.1"/>
    </source>
</evidence>
<accession>A0A5B7CKX1</accession>
<evidence type="ECO:0000313" key="2">
    <source>
        <dbReference type="Proteomes" id="UP000324222"/>
    </source>
</evidence>